<dbReference type="EMBL" id="DQ155139">
    <property type="protein sequence ID" value="AAZ81496.1"/>
    <property type="molecule type" value="Genomic_DNA"/>
</dbReference>
<name>Q3Y658_HV1</name>
<keyword evidence="1" id="KW-0946">Virion</keyword>
<evidence type="ECO:0000313" key="1">
    <source>
        <dbReference type="EMBL" id="AAZ81496.1"/>
    </source>
</evidence>
<feature type="non-terminal residue" evidence="1">
    <location>
        <position position="136"/>
    </location>
</feature>
<reference evidence="1" key="1">
    <citation type="submission" date="2005-08" db="EMBL/GenBank/DDBJ databases">
        <title>Genomic Diversity of HIV-1 subtypes in Northern Kenya.</title>
        <authorList>
            <person name="Khamadi S.A."/>
            <person name="Ochieng W."/>
            <person name="Lihana R.W."/>
            <person name="Kiptoo M.K."/>
            <person name="Kinyua J.G."/>
            <person name="Lagat N."/>
            <person name="Muriuki J."/>
            <person name="Mwangi J."/>
            <person name="Pelle R."/>
            <person name="Muigai A."/>
            <person name="Carter J."/>
            <person name="Yamada R."/>
            <person name="Mpoke S."/>
        </authorList>
    </citation>
    <scope>NUCLEOTIDE SEQUENCE</scope>
    <source>
        <strain evidence="1">MYDH038</strain>
    </source>
</reference>
<protein>
    <submittedName>
        <fullName evidence="1">Envelope glycoprotein</fullName>
    </submittedName>
</protein>
<organismHost>
    <name type="scientific">Homo sapiens</name>
    <name type="common">Human</name>
    <dbReference type="NCBI Taxonomy" id="9606"/>
</organismHost>
<dbReference type="SUPFAM" id="SSF58069">
    <property type="entry name" value="Virus ectodomain"/>
    <property type="match status" value="1"/>
</dbReference>
<accession>Q3Y658</accession>
<keyword evidence="1" id="KW-0261">Viral envelope protein</keyword>
<sequence length="136" mass="15320">SRLSRLNNICCNSQSGALNSSRQESWLWKDTYRINSSSEFGAALENSSAPLMCLGTLVGVINLYMKYGRTCPGCNGIKKLTIIHKQYINSLKNRRTNRKRMSKTYCNWTNGQICGIGLTYQIGCGYKNIYNDVGAW</sequence>
<dbReference type="GO" id="GO:0019031">
    <property type="term" value="C:viral envelope"/>
    <property type="evidence" value="ECO:0007669"/>
    <property type="project" value="UniProtKB-KW"/>
</dbReference>
<proteinExistence type="predicted"/>
<organism evidence="1">
    <name type="scientific">Human immunodeficiency virus type 1</name>
    <name type="common">HIV-1</name>
    <dbReference type="NCBI Taxonomy" id="11676"/>
    <lineage>
        <taxon>Viruses</taxon>
        <taxon>Riboviria</taxon>
        <taxon>Pararnavirae</taxon>
        <taxon>Artverviricota</taxon>
        <taxon>Revtraviricetes</taxon>
        <taxon>Ortervirales</taxon>
        <taxon>Retroviridae</taxon>
        <taxon>Orthoretrovirinae</taxon>
        <taxon>Lentivirus</taxon>
        <taxon>Lentivirus humimdef1</taxon>
    </lineage>
</organism>
<feature type="non-terminal residue" evidence="1">
    <location>
        <position position="1"/>
    </location>
</feature>
<gene>
    <name evidence="1" type="primary">env</name>
</gene>